<comment type="pathway">
    <text evidence="5">tRNA modification; tRNA-queuosine biosynthesis.</text>
</comment>
<gene>
    <name evidence="5 7" type="primary">queF</name>
    <name evidence="7" type="ORF">GHNINEIG_02336</name>
</gene>
<evidence type="ECO:0000256" key="4">
    <source>
        <dbReference type="ARBA" id="ARBA00023002"/>
    </source>
</evidence>
<protein>
    <recommendedName>
        <fullName evidence="5">NADPH-dependent 7-cyano-7-deazaguanine reductase</fullName>
        <ecNumber evidence="5">1.7.1.13</ecNumber>
    </recommendedName>
    <alternativeName>
        <fullName evidence="5">7-cyano-7-carbaguanine reductase</fullName>
    </alternativeName>
    <alternativeName>
        <fullName evidence="5">NADPH-dependent nitrile oxidoreductase</fullName>
    </alternativeName>
    <alternativeName>
        <fullName evidence="5">PreQ(0) reductase</fullName>
    </alternativeName>
</protein>
<dbReference type="Pfam" id="PF14489">
    <property type="entry name" value="QueF"/>
    <property type="match status" value="1"/>
</dbReference>
<evidence type="ECO:0000259" key="6">
    <source>
        <dbReference type="Pfam" id="PF14819"/>
    </source>
</evidence>
<evidence type="ECO:0000313" key="8">
    <source>
        <dbReference type="Proteomes" id="UP000296201"/>
    </source>
</evidence>
<proteinExistence type="inferred from homology"/>
<feature type="binding site" evidence="5">
    <location>
        <begin position="224"/>
        <end position="225"/>
    </location>
    <ligand>
        <name>substrate</name>
    </ligand>
</feature>
<dbReference type="Proteomes" id="UP000296201">
    <property type="component" value="Chromosome"/>
</dbReference>
<keyword evidence="8" id="KW-1185">Reference proteome</keyword>
<reference evidence="7 8" key="1">
    <citation type="submission" date="2018-08" db="EMBL/GenBank/DDBJ databases">
        <title>Horizontal acquisition of hydrogen conversion ability and other habitat adaptations in Hydrogenovibrio crunogenus strains.</title>
        <authorList>
            <person name="Gonnella G."/>
            <person name="Adam N."/>
            <person name="Perner M."/>
        </authorList>
    </citation>
    <scope>NUCLEOTIDE SEQUENCE [LARGE SCALE GENOMIC DNA]</scope>
    <source>
        <strain evidence="7 8">SP-41</strain>
    </source>
</reference>
<feature type="domain" description="NADPH-dependent 7-cyano-7-deazaguanine reductase N-terminal" evidence="6">
    <location>
        <begin position="19"/>
        <end position="128"/>
    </location>
</feature>
<keyword evidence="4 5" id="KW-0560">Oxidoreductase</keyword>
<feature type="active site" description="Thioimide intermediate" evidence="5">
    <location>
        <position position="185"/>
    </location>
</feature>
<dbReference type="NCBIfam" id="TIGR03138">
    <property type="entry name" value="QueF"/>
    <property type="match status" value="1"/>
</dbReference>
<dbReference type="Pfam" id="PF14819">
    <property type="entry name" value="QueF_N"/>
    <property type="match status" value="1"/>
</dbReference>
<comment type="subcellular location">
    <subcellularLocation>
        <location evidence="5">Cytoplasm</location>
    </subcellularLocation>
</comment>
<accession>A0A4P7P2A9</accession>
<dbReference type="GO" id="GO:0005737">
    <property type="term" value="C:cytoplasm"/>
    <property type="evidence" value="ECO:0007669"/>
    <property type="project" value="UniProtKB-SubCell"/>
</dbReference>
<keyword evidence="1 5" id="KW-0963">Cytoplasm</keyword>
<dbReference type="SUPFAM" id="SSF55620">
    <property type="entry name" value="Tetrahydrobiopterin biosynthesis enzymes-like"/>
    <property type="match status" value="1"/>
</dbReference>
<feature type="binding site" evidence="5">
    <location>
        <begin position="88"/>
        <end position="89"/>
    </location>
    <ligand>
        <name>NADPH</name>
        <dbReference type="ChEBI" id="CHEBI:57783"/>
    </ligand>
</feature>
<keyword evidence="2 5" id="KW-0671">Queuosine biosynthesis</keyword>
<dbReference type="EMBL" id="CP032096">
    <property type="protein sequence ID" value="QBZ84258.1"/>
    <property type="molecule type" value="Genomic_DNA"/>
</dbReference>
<keyword evidence="3 5" id="KW-0521">NADP</keyword>
<dbReference type="RefSeq" id="WP_135796781.1">
    <property type="nucleotide sequence ID" value="NZ_CP032096.1"/>
</dbReference>
<feature type="binding site" evidence="5">
    <location>
        <begin position="253"/>
        <end position="254"/>
    </location>
    <ligand>
        <name>NADPH</name>
        <dbReference type="ChEBI" id="CHEBI:57783"/>
    </ligand>
</feature>
<feature type="active site" description="Proton donor" evidence="5">
    <location>
        <position position="192"/>
    </location>
</feature>
<evidence type="ECO:0000313" key="7">
    <source>
        <dbReference type="EMBL" id="QBZ84258.1"/>
    </source>
</evidence>
<dbReference type="InterPro" id="IPR029139">
    <property type="entry name" value="QueF_N"/>
</dbReference>
<evidence type="ECO:0000256" key="5">
    <source>
        <dbReference type="HAMAP-Rule" id="MF_00817"/>
    </source>
</evidence>
<dbReference type="GO" id="GO:0008616">
    <property type="term" value="P:tRNA queuosine(34) biosynthetic process"/>
    <property type="evidence" value="ECO:0007669"/>
    <property type="project" value="UniProtKB-UniRule"/>
</dbReference>
<comment type="subunit">
    <text evidence="5">Homodimer.</text>
</comment>
<comment type="function">
    <text evidence="5">Catalyzes the NADPH-dependent reduction of 7-cyano-7-deazaguanine (preQ0) to 7-aminomethyl-7-deazaguanine (preQ1).</text>
</comment>
<feature type="binding site" evidence="5">
    <location>
        <begin position="86"/>
        <end position="88"/>
    </location>
    <ligand>
        <name>substrate</name>
    </ligand>
</feature>
<dbReference type="InterPro" id="IPR043133">
    <property type="entry name" value="GTP-CH-I_C/QueF"/>
</dbReference>
<dbReference type="AlphaFoldDB" id="A0A4P7P2A9"/>
<dbReference type="UniPathway" id="UPA00392"/>
<dbReference type="HAMAP" id="MF_00817">
    <property type="entry name" value="QueF_type2"/>
    <property type="match status" value="1"/>
</dbReference>
<evidence type="ECO:0000256" key="2">
    <source>
        <dbReference type="ARBA" id="ARBA00022785"/>
    </source>
</evidence>
<dbReference type="PIRSF" id="PIRSF004750">
    <property type="entry name" value="Nitrile_oxidored_YqcD_prd"/>
    <property type="match status" value="1"/>
</dbReference>
<dbReference type="InterPro" id="IPR029500">
    <property type="entry name" value="QueF"/>
</dbReference>
<name>A0A4P7P2A9_9GAMM</name>
<evidence type="ECO:0000256" key="3">
    <source>
        <dbReference type="ARBA" id="ARBA00022857"/>
    </source>
</evidence>
<evidence type="ECO:0000256" key="1">
    <source>
        <dbReference type="ARBA" id="ARBA00022490"/>
    </source>
</evidence>
<dbReference type="Gene3D" id="3.30.1130.10">
    <property type="match status" value="2"/>
</dbReference>
<dbReference type="EC" id="1.7.1.13" evidence="5"/>
<dbReference type="PANTHER" id="PTHR34354">
    <property type="entry name" value="NADPH-DEPENDENT 7-CYANO-7-DEAZAGUANINE REDUCTASE"/>
    <property type="match status" value="1"/>
</dbReference>
<dbReference type="InterPro" id="IPR016428">
    <property type="entry name" value="QueF_type2"/>
</dbReference>
<dbReference type="OrthoDB" id="9789995at2"/>
<dbReference type="GO" id="GO:0033739">
    <property type="term" value="F:preQ1 synthase activity"/>
    <property type="evidence" value="ECO:0007669"/>
    <property type="project" value="UniProtKB-UniRule"/>
</dbReference>
<organism evidence="7 8">
    <name type="scientific">Hydrogenovibrio crunogenus</name>
    <dbReference type="NCBI Taxonomy" id="39765"/>
    <lineage>
        <taxon>Bacteria</taxon>
        <taxon>Pseudomonadati</taxon>
        <taxon>Pseudomonadota</taxon>
        <taxon>Gammaproteobacteria</taxon>
        <taxon>Thiotrichales</taxon>
        <taxon>Piscirickettsiaceae</taxon>
        <taxon>Hydrogenovibrio</taxon>
    </lineage>
</organism>
<comment type="similarity">
    <text evidence="5">Belongs to the GTP cyclohydrolase I family. QueF type 2 subfamily.</text>
</comment>
<comment type="catalytic activity">
    <reaction evidence="5">
        <text>7-aminomethyl-7-carbaguanine + 2 NADP(+) = 7-cyano-7-carbaguanine + 2 NADPH + 3 H(+)</text>
        <dbReference type="Rhea" id="RHEA:13409"/>
        <dbReference type="ChEBI" id="CHEBI:15378"/>
        <dbReference type="ChEBI" id="CHEBI:45075"/>
        <dbReference type="ChEBI" id="CHEBI:57783"/>
        <dbReference type="ChEBI" id="CHEBI:58349"/>
        <dbReference type="ChEBI" id="CHEBI:58703"/>
        <dbReference type="EC" id="1.7.1.13"/>
    </reaction>
</comment>
<dbReference type="PANTHER" id="PTHR34354:SF1">
    <property type="entry name" value="NADPH-DEPENDENT 7-CYANO-7-DEAZAGUANINE REDUCTASE"/>
    <property type="match status" value="1"/>
</dbReference>
<dbReference type="InterPro" id="IPR050084">
    <property type="entry name" value="NADPH_dep_7-cyano-7-deazaG_red"/>
</dbReference>
<sequence>MTNPNSTADKSLLGQTTPYCQAYDPTILFPIPRQEKRDELGFDLNSLPFSGEDIWTGYEISWLNLKGKPQVGWAEFVFSADAPNLIESKSFKLYLNSFNGTRFESEDEVIACWQKDLSQACGKAVGVRFYRLNESVVLQGNLPGHCLDALDIEVENYQVTPDLLHTDSDEMVSETLNSHLLKSNCLVTGQPDWGSIVVRYEGAHINHEGLLKYLISFREHNEFHEQCVERVFTDIMRFCQPQKLTVYARYLRRGGLDINPYRSNYEQTFDCARLVRQ</sequence>